<dbReference type="InterPro" id="IPR003719">
    <property type="entry name" value="Phenazine_PhzF-like"/>
</dbReference>
<dbReference type="PANTHER" id="PTHR13774:SF32">
    <property type="entry name" value="ANTISENSE-ENHANCING SEQUENCE 1"/>
    <property type="match status" value="1"/>
</dbReference>
<dbReference type="NCBIfam" id="TIGR00654">
    <property type="entry name" value="PhzF_family"/>
    <property type="match status" value="1"/>
</dbReference>
<dbReference type="PANTHER" id="PTHR13774">
    <property type="entry name" value="PHENAZINE BIOSYNTHESIS PROTEIN"/>
    <property type="match status" value="1"/>
</dbReference>
<dbReference type="RefSeq" id="WP_013348543.1">
    <property type="nucleotide sequence ID" value="NZ_JABUYH010000004.1"/>
</dbReference>
<evidence type="ECO:0000313" key="3">
    <source>
        <dbReference type="Proteomes" id="UP000235739"/>
    </source>
</evidence>
<dbReference type="Gene3D" id="3.10.310.10">
    <property type="entry name" value="Diaminopimelate Epimerase, Chain A, domain 1"/>
    <property type="match status" value="2"/>
</dbReference>
<dbReference type="GO" id="GO:0005737">
    <property type="term" value="C:cytoplasm"/>
    <property type="evidence" value="ECO:0007669"/>
    <property type="project" value="TreeGrafter"/>
</dbReference>
<organism evidence="2 3">
    <name type="scientific">Glutamicibacter arilaitensis</name>
    <dbReference type="NCBI Taxonomy" id="256701"/>
    <lineage>
        <taxon>Bacteria</taxon>
        <taxon>Bacillati</taxon>
        <taxon>Actinomycetota</taxon>
        <taxon>Actinomycetes</taxon>
        <taxon>Micrococcales</taxon>
        <taxon>Micrococcaceae</taxon>
        <taxon>Glutamicibacter</taxon>
    </lineage>
</organism>
<dbReference type="AlphaFoldDB" id="A0A2N7S5L6"/>
<dbReference type="GeneID" id="303184780"/>
<dbReference type="SUPFAM" id="SSF54506">
    <property type="entry name" value="Diaminopimelate epimerase-like"/>
    <property type="match status" value="1"/>
</dbReference>
<gene>
    <name evidence="2" type="ORF">CIK84_07565</name>
</gene>
<evidence type="ECO:0000313" key="2">
    <source>
        <dbReference type="EMBL" id="PMQ21397.1"/>
    </source>
</evidence>
<reference evidence="2 3" key="1">
    <citation type="journal article" date="2017" name="Elife">
        <title>Extensive horizontal gene transfer in cheese-associated bacteria.</title>
        <authorList>
            <person name="Bonham K.S."/>
            <person name="Wolfe B.E."/>
            <person name="Dutton R.J."/>
        </authorList>
    </citation>
    <scope>NUCLEOTIDE SEQUENCE [LARGE SCALE GENOMIC DNA]</scope>
    <source>
        <strain evidence="2 3">JB182</strain>
    </source>
</reference>
<protein>
    <submittedName>
        <fullName evidence="2">PhzF family phenazine biosynthesis protein</fullName>
    </submittedName>
</protein>
<dbReference type="PIRSF" id="PIRSF016184">
    <property type="entry name" value="PhzC_PhzF"/>
    <property type="match status" value="1"/>
</dbReference>
<accession>A0A2N7S5L6</accession>
<name>A0A2N7S5L6_9MICC</name>
<dbReference type="EMBL" id="PNQX01000001">
    <property type="protein sequence ID" value="PMQ21397.1"/>
    <property type="molecule type" value="Genomic_DNA"/>
</dbReference>
<dbReference type="GO" id="GO:0016853">
    <property type="term" value="F:isomerase activity"/>
    <property type="evidence" value="ECO:0007669"/>
    <property type="project" value="TreeGrafter"/>
</dbReference>
<dbReference type="Pfam" id="PF02567">
    <property type="entry name" value="PhzC-PhzF"/>
    <property type="match status" value="1"/>
</dbReference>
<dbReference type="Proteomes" id="UP000235739">
    <property type="component" value="Unassembled WGS sequence"/>
</dbReference>
<feature type="active site" evidence="1">
    <location>
        <position position="46"/>
    </location>
</feature>
<evidence type="ECO:0000256" key="1">
    <source>
        <dbReference type="PIRSR" id="PIRSR016184-1"/>
    </source>
</evidence>
<sequence>MQRRFQQVDVFSTTAYKGNPLGVVLDGQGLDTALMQDYSLWSNLSEVTYVLPANDARADYRFRIFAREREFPFAGHPALGTARAWLHAGGVPRDPKQLLAECEAGLVPIRIEGETLSFASPPAVRTGAIAPHELEEMIQILGIDPQQIVDSQWTDNGPGWAAVLLENSQQVLGIEPQIPNKPGRWKIGVFGALPQSSAPEKFEVRALAVENGALREDPVTGSLNGAAAQWLIDAGHATAPFANRQGVKVGRDGQVKLSVADGQLWVGGTASVLIEGSIEL</sequence>
<proteinExistence type="predicted"/>
<comment type="caution">
    <text evidence="2">The sequence shown here is derived from an EMBL/GenBank/DDBJ whole genome shotgun (WGS) entry which is preliminary data.</text>
</comment>